<evidence type="ECO:0000259" key="1">
    <source>
        <dbReference type="Pfam" id="PF07238"/>
    </source>
</evidence>
<dbReference type="Gene3D" id="2.40.10.220">
    <property type="entry name" value="predicted glycosyltransferase like domains"/>
    <property type="match status" value="1"/>
</dbReference>
<reference evidence="3" key="1">
    <citation type="submission" date="2021-01" db="EMBL/GenBank/DDBJ databases">
        <title>Genomic Encyclopedia of Type Strains, Phase IV (KMG-IV): sequencing the most valuable type-strain genomes for metagenomic binning, comparative biology and taxonomic classification.</title>
        <authorList>
            <person name="Goeker M."/>
        </authorList>
    </citation>
    <scope>NUCLEOTIDE SEQUENCE</scope>
    <source>
        <strain evidence="3">DSM 25523</strain>
    </source>
</reference>
<proteinExistence type="predicted"/>
<keyword evidence="4" id="KW-1185">Reference proteome</keyword>
<dbReference type="EMBL" id="JAFBEB010000009">
    <property type="protein sequence ID" value="MBM7591137.1"/>
    <property type="molecule type" value="Genomic_DNA"/>
</dbReference>
<keyword evidence="3" id="KW-0282">Flagellum</keyword>
<dbReference type="InterPro" id="IPR009875">
    <property type="entry name" value="PilZ_domain"/>
</dbReference>
<keyword evidence="3" id="KW-0969">Cilium</keyword>
<name>A0A939BSV4_9BACL</name>
<evidence type="ECO:0000313" key="4">
    <source>
        <dbReference type="Proteomes" id="UP000717624"/>
    </source>
</evidence>
<gene>
    <name evidence="3" type="ORF">JOD01_002763</name>
</gene>
<sequence length="213" mass="24810">MEIVEFWDGQLLVIEYEENTYFTQILKVTENFLSVQYPLSKSGVRMNIDYGKRIHVYFHMMGQGMYEFASTLTLLENQLSMLTPRPEEIKRTEKRNYFRVPAALAVAIETEEGKKARFTTEDVSGGGMAFFAKNHDLFQVGEKIKGSLLVAHHPEAKDISFQGKIVNVIQEKDKFSRISVEFIDMKEHVRREIISYCIRRQIDIRNKGKGFQR</sequence>
<accession>A0A939BSV4</accession>
<evidence type="ECO:0000313" key="3">
    <source>
        <dbReference type="EMBL" id="MBM7591137.1"/>
    </source>
</evidence>
<feature type="domain" description="PilZ" evidence="1">
    <location>
        <begin position="93"/>
        <end position="198"/>
    </location>
</feature>
<dbReference type="RefSeq" id="WP_204518872.1">
    <property type="nucleotide sequence ID" value="NZ_BAABIN010000014.1"/>
</dbReference>
<dbReference type="GO" id="GO:0035438">
    <property type="term" value="F:cyclic-di-GMP binding"/>
    <property type="evidence" value="ECO:0007669"/>
    <property type="project" value="InterPro"/>
</dbReference>
<dbReference type="Proteomes" id="UP000717624">
    <property type="component" value="Unassembled WGS sequence"/>
</dbReference>
<keyword evidence="3" id="KW-0966">Cell projection</keyword>
<dbReference type="Pfam" id="PF07238">
    <property type="entry name" value="PilZ"/>
    <property type="match status" value="1"/>
</dbReference>
<dbReference type="AlphaFoldDB" id="A0A939BSV4"/>
<organism evidence="3 4">
    <name type="scientific">Brevibacillus fulvus</name>
    <dbReference type="NCBI Taxonomy" id="1125967"/>
    <lineage>
        <taxon>Bacteria</taxon>
        <taxon>Bacillati</taxon>
        <taxon>Bacillota</taxon>
        <taxon>Bacilli</taxon>
        <taxon>Bacillales</taxon>
        <taxon>Paenibacillaceae</taxon>
        <taxon>Brevibacillus</taxon>
    </lineage>
</organism>
<evidence type="ECO:0000259" key="2">
    <source>
        <dbReference type="Pfam" id="PF12945"/>
    </source>
</evidence>
<dbReference type="Pfam" id="PF12945">
    <property type="entry name" value="PilZNR"/>
    <property type="match status" value="1"/>
</dbReference>
<comment type="caution">
    <text evidence="3">The sequence shown here is derived from an EMBL/GenBank/DDBJ whole genome shotgun (WGS) entry which is preliminary data.</text>
</comment>
<dbReference type="InterPro" id="IPR009926">
    <property type="entry name" value="T3SS_YcgR_PilZN"/>
</dbReference>
<dbReference type="SUPFAM" id="SSF141371">
    <property type="entry name" value="PilZ domain-like"/>
    <property type="match status" value="1"/>
</dbReference>
<protein>
    <submittedName>
        <fullName evidence="3">C-di-GMP-binding flagellar brake protein YcgR</fullName>
    </submittedName>
</protein>
<feature type="domain" description="Type III secretion system flagellar brake protein YcgR PilZN" evidence="2">
    <location>
        <begin position="10"/>
        <end position="72"/>
    </location>
</feature>